<keyword evidence="3" id="KW-0238">DNA-binding</keyword>
<reference evidence="9" key="1">
    <citation type="submission" date="2020-02" db="EMBL/GenBank/DDBJ databases">
        <title>Genome-wide identification and analysis of the MADS-box gene family in Cunninghamia lanceolate (Lamb.) Hook.</title>
        <authorList>
            <person name="Xie Y."/>
        </authorList>
    </citation>
    <scope>NUCLEOTIDE SEQUENCE</scope>
</reference>
<dbReference type="SMART" id="SM00432">
    <property type="entry name" value="MADS"/>
    <property type="match status" value="1"/>
</dbReference>
<dbReference type="Pfam" id="PF00319">
    <property type="entry name" value="SRF-TF"/>
    <property type="match status" value="1"/>
</dbReference>
<feature type="region of interest" description="Disordered" evidence="7">
    <location>
        <begin position="351"/>
        <end position="381"/>
    </location>
</feature>
<dbReference type="SUPFAM" id="SSF55455">
    <property type="entry name" value="SRF-like"/>
    <property type="match status" value="1"/>
</dbReference>
<evidence type="ECO:0000256" key="6">
    <source>
        <dbReference type="SAM" id="Coils"/>
    </source>
</evidence>
<dbReference type="InterPro" id="IPR050142">
    <property type="entry name" value="MADS-box/MEF2_TF"/>
</dbReference>
<evidence type="ECO:0000259" key="8">
    <source>
        <dbReference type="PROSITE" id="PS50066"/>
    </source>
</evidence>
<comment type="subcellular location">
    <subcellularLocation>
        <location evidence="1">Nucleus</location>
    </subcellularLocation>
</comment>
<sequence length="381" mass="43411">MGRNKLEIKRIENNTSRQVTFCKRQNGLTKKAYELSVLCDIDIALIMFSPSGRLIPFSRKKSIEDVIARYVNLPEHERGRKHNQELLNRALQKLKCDTELANHLASPGNIPNVEQLQRDINAWRLQLANAESRLRCLEADPQMITSLQVAEYYERVLEESLTKVQVKKQYLEQVDMASYDQPNMHDQGNIQMYMQTHNGNPSWASSSESQILNWISERDPQTSVQNFVEHGNIDGMLGIRDTQSPTIFPFLQQGSGSMQFGSHASEFNTSHLEFEYPFYEGSTSDEYIENDMTSNDYGSAMALSSQWESTYGSSLINPTPMVKNDYYPSGLGMMNSVSSMISCLSDLQHLRQHQHEESSQDDGIDAPYHFNMEDAPPTTTL</sequence>
<dbReference type="InterPro" id="IPR002100">
    <property type="entry name" value="TF_MADSbox"/>
</dbReference>
<dbReference type="FunFam" id="3.40.1810.10:FF:000028">
    <property type="entry name" value="Agamous-like MADS-box protein AGL66 isoform A"/>
    <property type="match status" value="1"/>
</dbReference>
<evidence type="ECO:0000256" key="1">
    <source>
        <dbReference type="ARBA" id="ARBA00004123"/>
    </source>
</evidence>
<evidence type="ECO:0000256" key="5">
    <source>
        <dbReference type="ARBA" id="ARBA00023242"/>
    </source>
</evidence>
<organism evidence="9">
    <name type="scientific">Cunninghamia lanceolata</name>
    <name type="common">China fir</name>
    <name type="synonym">Pinus lanceolata</name>
    <dbReference type="NCBI Taxonomy" id="28977"/>
    <lineage>
        <taxon>Eukaryota</taxon>
        <taxon>Viridiplantae</taxon>
        <taxon>Streptophyta</taxon>
        <taxon>Embryophyta</taxon>
        <taxon>Tracheophyta</taxon>
        <taxon>Spermatophyta</taxon>
        <taxon>Pinopsida</taxon>
        <taxon>Pinidae</taxon>
        <taxon>Conifers II</taxon>
        <taxon>Cupressales</taxon>
        <taxon>Cupressaceae</taxon>
        <taxon>Cunninghamia</taxon>
    </lineage>
</organism>
<evidence type="ECO:0000256" key="4">
    <source>
        <dbReference type="ARBA" id="ARBA00023163"/>
    </source>
</evidence>
<feature type="coiled-coil region" evidence="6">
    <location>
        <begin position="113"/>
        <end position="140"/>
    </location>
</feature>
<dbReference type="EMBL" id="MT103505">
    <property type="protein sequence ID" value="QWX93777.1"/>
    <property type="molecule type" value="mRNA"/>
</dbReference>
<accession>A0A8F3BZE0</accession>
<dbReference type="InterPro" id="IPR036879">
    <property type="entry name" value="TF_MADSbox_sf"/>
</dbReference>
<gene>
    <name evidence="9" type="primary">MADS38</name>
</gene>
<dbReference type="PRINTS" id="PR00404">
    <property type="entry name" value="MADSDOMAIN"/>
</dbReference>
<keyword evidence="4" id="KW-0804">Transcription</keyword>
<protein>
    <submittedName>
        <fullName evidence="9">MADS-box protein 38</fullName>
    </submittedName>
</protein>
<dbReference type="GO" id="GO:0000977">
    <property type="term" value="F:RNA polymerase II transcription regulatory region sequence-specific DNA binding"/>
    <property type="evidence" value="ECO:0007669"/>
    <property type="project" value="InterPro"/>
</dbReference>
<evidence type="ECO:0000313" key="9">
    <source>
        <dbReference type="EMBL" id="QWX93777.1"/>
    </source>
</evidence>
<dbReference type="GO" id="GO:0005634">
    <property type="term" value="C:nucleus"/>
    <property type="evidence" value="ECO:0007669"/>
    <property type="project" value="UniProtKB-SubCell"/>
</dbReference>
<feature type="domain" description="MADS-box" evidence="8">
    <location>
        <begin position="1"/>
        <end position="61"/>
    </location>
</feature>
<keyword evidence="6" id="KW-0175">Coiled coil</keyword>
<name>A0A8F3BZE0_CUNLA</name>
<proteinExistence type="evidence at transcript level"/>
<keyword evidence="5" id="KW-0539">Nucleus</keyword>
<keyword evidence="2" id="KW-0805">Transcription regulation</keyword>
<dbReference type="CDD" id="cd00265">
    <property type="entry name" value="MADS_MEF2_like"/>
    <property type="match status" value="1"/>
</dbReference>
<dbReference type="AlphaFoldDB" id="A0A8F3BZE0"/>
<dbReference type="GO" id="GO:0046983">
    <property type="term" value="F:protein dimerization activity"/>
    <property type="evidence" value="ECO:0007669"/>
    <property type="project" value="InterPro"/>
</dbReference>
<evidence type="ECO:0000256" key="7">
    <source>
        <dbReference type="SAM" id="MobiDB-lite"/>
    </source>
</evidence>
<dbReference type="Gene3D" id="3.40.1810.10">
    <property type="entry name" value="Transcription factor, MADS-box"/>
    <property type="match status" value="1"/>
</dbReference>
<dbReference type="PROSITE" id="PS50066">
    <property type="entry name" value="MADS_BOX_2"/>
    <property type="match status" value="1"/>
</dbReference>
<dbReference type="GO" id="GO:0045944">
    <property type="term" value="P:positive regulation of transcription by RNA polymerase II"/>
    <property type="evidence" value="ECO:0007669"/>
    <property type="project" value="InterPro"/>
</dbReference>
<dbReference type="PANTHER" id="PTHR48019">
    <property type="entry name" value="SERUM RESPONSE FACTOR HOMOLOG"/>
    <property type="match status" value="1"/>
</dbReference>
<evidence type="ECO:0000256" key="2">
    <source>
        <dbReference type="ARBA" id="ARBA00023015"/>
    </source>
</evidence>
<dbReference type="InterPro" id="IPR033896">
    <property type="entry name" value="MEF2-like_N"/>
</dbReference>
<evidence type="ECO:0000256" key="3">
    <source>
        <dbReference type="ARBA" id="ARBA00023125"/>
    </source>
</evidence>